<dbReference type="GO" id="GO:0006644">
    <property type="term" value="P:phospholipid metabolic process"/>
    <property type="evidence" value="ECO:0007669"/>
    <property type="project" value="InterPro"/>
</dbReference>
<name>A0A4P6PA27_9GAMM</name>
<evidence type="ECO:0000313" key="1">
    <source>
        <dbReference type="EMBL" id="QBG36407.1"/>
    </source>
</evidence>
<accession>A0A4P6PA27</accession>
<organism evidence="1 2">
    <name type="scientific">Litorilituus sediminis</name>
    <dbReference type="NCBI Taxonomy" id="718192"/>
    <lineage>
        <taxon>Bacteria</taxon>
        <taxon>Pseudomonadati</taxon>
        <taxon>Pseudomonadota</taxon>
        <taxon>Gammaproteobacteria</taxon>
        <taxon>Alteromonadales</taxon>
        <taxon>Colwelliaceae</taxon>
        <taxon>Litorilituus</taxon>
    </lineage>
</organism>
<dbReference type="Proteomes" id="UP000290244">
    <property type="component" value="Chromosome"/>
</dbReference>
<dbReference type="RefSeq" id="WP_130602530.1">
    <property type="nucleotide sequence ID" value="NZ_CP034759.1"/>
</dbReference>
<dbReference type="GO" id="GO:0016042">
    <property type="term" value="P:lipid catabolic process"/>
    <property type="evidence" value="ECO:0007669"/>
    <property type="project" value="InterPro"/>
</dbReference>
<dbReference type="SUPFAM" id="SSF48619">
    <property type="entry name" value="Phospholipase A2, PLA2"/>
    <property type="match status" value="1"/>
</dbReference>
<dbReference type="GO" id="GO:0005576">
    <property type="term" value="C:extracellular region"/>
    <property type="evidence" value="ECO:0007669"/>
    <property type="project" value="InterPro"/>
</dbReference>
<dbReference type="AlphaFoldDB" id="A0A4P6PA27"/>
<dbReference type="GO" id="GO:0004623">
    <property type="term" value="F:phospholipase A2 activity"/>
    <property type="evidence" value="ECO:0007669"/>
    <property type="project" value="InterPro"/>
</dbReference>
<protein>
    <submittedName>
        <fullName evidence="1">Uncharacterized protein</fullName>
    </submittedName>
</protein>
<keyword evidence="2" id="KW-1185">Reference proteome</keyword>
<dbReference type="Gene3D" id="1.20.90.10">
    <property type="entry name" value="Phospholipase A2 domain"/>
    <property type="match status" value="1"/>
</dbReference>
<reference evidence="1 2" key="1">
    <citation type="submission" date="2018-12" db="EMBL/GenBank/DDBJ databases">
        <title>Complete genome of Litorilituus sediminis.</title>
        <authorList>
            <person name="Liu A."/>
            <person name="Rong J."/>
        </authorList>
    </citation>
    <scope>NUCLEOTIDE SEQUENCE [LARGE SCALE GENOMIC DNA]</scope>
    <source>
        <strain evidence="1 2">JCM 17549</strain>
    </source>
</reference>
<dbReference type="Pfam" id="PF06951">
    <property type="entry name" value="PLA2G12"/>
    <property type="match status" value="1"/>
</dbReference>
<dbReference type="EMBL" id="CP034759">
    <property type="protein sequence ID" value="QBG36407.1"/>
    <property type="molecule type" value="Genomic_DNA"/>
</dbReference>
<dbReference type="OrthoDB" id="6282885at2"/>
<dbReference type="InterPro" id="IPR010711">
    <property type="entry name" value="PLA2G12"/>
</dbReference>
<sequence length="118" mass="12868">MDKQPKDCQGTIDLSPNGCSSGGAGGMWDSVFISACNGHDLCYTTVNSDKGACDLNFQVDMQAICLSDYSHPTDQTVCMNFANEYYSMVDLVPASLFYEPAQADVKCVIWQELEAKVC</sequence>
<dbReference type="GO" id="GO:0050482">
    <property type="term" value="P:arachidonate secretion"/>
    <property type="evidence" value="ECO:0007669"/>
    <property type="project" value="InterPro"/>
</dbReference>
<dbReference type="InterPro" id="IPR036444">
    <property type="entry name" value="PLipase_A2_dom_sf"/>
</dbReference>
<evidence type="ECO:0000313" key="2">
    <source>
        <dbReference type="Proteomes" id="UP000290244"/>
    </source>
</evidence>
<proteinExistence type="predicted"/>
<dbReference type="GO" id="GO:0005509">
    <property type="term" value="F:calcium ion binding"/>
    <property type="evidence" value="ECO:0007669"/>
    <property type="project" value="InterPro"/>
</dbReference>
<dbReference type="KEGG" id="lsd:EMK97_12105"/>
<gene>
    <name evidence="1" type="ORF">EMK97_12105</name>
</gene>